<proteinExistence type="predicted"/>
<sequence length="454" mass="50568">MGDEEGHAAMSRNANVPFMQLCLHEDGSAVEILSAPETWTPGNNNATIPTILVPSKGEVRDMLIRLLWRANSHGMGGVVVGNIGVLGVPNVITTGVAARVVAEKWVGLLLPDPIINSWNNINPGSGDARKAATDHVHDAVTVYGFSGMEQLTLETLQLVRQRADAEGWRAPLSMREGTLSMLTQVICMFMPKYIEAANTLRLHIQHWLDRRCTNCNAPCARRRCKCLCEEHLYCGIVCQRDHFRTHKSRIAHREWKQGVLMTQMSNYDAVHTAVKGAVQFLGYHIGQSNIHGACPAIKFIFSKDGIRAYYEVVFSSVDDSDDECDDDYHPSNRYVAHGRWQRANDGNQPHNRGLRTIGWRCGGFTEAIPWLVTGACAFEGSGYPVHVAWRSTEAFMKVGLPSLCDCAKHGWKLEAIGFVDTNNWQTPWCTHVIYQCEGFIPPAVRVNTLRAPMM</sequence>
<dbReference type="Proteomes" id="UP000664859">
    <property type="component" value="Unassembled WGS sequence"/>
</dbReference>
<protein>
    <submittedName>
        <fullName evidence="1">Uncharacterized protein</fullName>
    </submittedName>
</protein>
<gene>
    <name evidence="1" type="ORF">JKP88DRAFT_244001</name>
</gene>
<accession>A0A835Z4L6</accession>
<dbReference type="EMBL" id="JAFCMP010000090">
    <property type="protein sequence ID" value="KAG5187502.1"/>
    <property type="molecule type" value="Genomic_DNA"/>
</dbReference>
<dbReference type="AlphaFoldDB" id="A0A835Z4L6"/>
<comment type="caution">
    <text evidence="1">The sequence shown here is derived from an EMBL/GenBank/DDBJ whole genome shotgun (WGS) entry which is preliminary data.</text>
</comment>
<keyword evidence="2" id="KW-1185">Reference proteome</keyword>
<reference evidence="1" key="1">
    <citation type="submission" date="2021-02" db="EMBL/GenBank/DDBJ databases">
        <title>First Annotated Genome of the Yellow-green Alga Tribonema minus.</title>
        <authorList>
            <person name="Mahan K.M."/>
        </authorList>
    </citation>
    <scope>NUCLEOTIDE SEQUENCE</scope>
    <source>
        <strain evidence="1">UTEX B ZZ1240</strain>
    </source>
</reference>
<name>A0A835Z4L6_9STRA</name>
<evidence type="ECO:0000313" key="2">
    <source>
        <dbReference type="Proteomes" id="UP000664859"/>
    </source>
</evidence>
<evidence type="ECO:0000313" key="1">
    <source>
        <dbReference type="EMBL" id="KAG5187502.1"/>
    </source>
</evidence>
<organism evidence="1 2">
    <name type="scientific">Tribonema minus</name>
    <dbReference type="NCBI Taxonomy" id="303371"/>
    <lineage>
        <taxon>Eukaryota</taxon>
        <taxon>Sar</taxon>
        <taxon>Stramenopiles</taxon>
        <taxon>Ochrophyta</taxon>
        <taxon>PX clade</taxon>
        <taxon>Xanthophyceae</taxon>
        <taxon>Tribonematales</taxon>
        <taxon>Tribonemataceae</taxon>
        <taxon>Tribonema</taxon>
    </lineage>
</organism>